<organism evidence="1 2">
    <name type="scientific">[Ruminococcus] torques</name>
    <dbReference type="NCBI Taxonomy" id="33039"/>
    <lineage>
        <taxon>Bacteria</taxon>
        <taxon>Bacillati</taxon>
        <taxon>Bacillota</taxon>
        <taxon>Clostridia</taxon>
        <taxon>Lachnospirales</taxon>
        <taxon>Lachnospiraceae</taxon>
        <taxon>Mediterraneibacter</taxon>
    </lineage>
</organism>
<proteinExistence type="predicted"/>
<accession>A0A174F0Y2</accession>
<dbReference type="RefSeq" id="WP_009320612.1">
    <property type="nucleotide sequence ID" value="NZ_CAUBRL010000033.1"/>
</dbReference>
<dbReference type="Gene3D" id="3.10.129.130">
    <property type="match status" value="1"/>
</dbReference>
<dbReference type="EMBL" id="CYZO01000048">
    <property type="protein sequence ID" value="CUO43361.1"/>
    <property type="molecule type" value="Genomic_DNA"/>
</dbReference>
<dbReference type="Pfam" id="PF13958">
    <property type="entry name" value="ToxN_toxin"/>
    <property type="match status" value="1"/>
</dbReference>
<dbReference type="AlphaFoldDB" id="A0A174F0Y2"/>
<reference evidence="1 2" key="1">
    <citation type="submission" date="2015-09" db="EMBL/GenBank/DDBJ databases">
        <authorList>
            <consortium name="Pathogen Informatics"/>
        </authorList>
    </citation>
    <scope>NUCLEOTIDE SEQUENCE [LARGE SCALE GENOMIC DNA]</scope>
    <source>
        <strain evidence="1 2">2789STDY5834841</strain>
    </source>
</reference>
<dbReference type="InterPro" id="IPR053735">
    <property type="entry name" value="Type_III_TA_endoRNase"/>
</dbReference>
<protein>
    <recommendedName>
        <fullName evidence="3">Type III toxin-antitoxin system ToxN/AbiQ family toxin</fullName>
    </recommendedName>
</protein>
<dbReference type="Proteomes" id="UP000095787">
    <property type="component" value="Unassembled WGS sequence"/>
</dbReference>
<dbReference type="InterPro" id="IPR025911">
    <property type="entry name" value="ToxN/AbiQ_toxin"/>
</dbReference>
<dbReference type="GO" id="GO:0004521">
    <property type="term" value="F:RNA endonuclease activity"/>
    <property type="evidence" value="ECO:0007669"/>
    <property type="project" value="InterPro"/>
</dbReference>
<name>A0A174F0Y2_9FIRM</name>
<dbReference type="GO" id="GO:0003723">
    <property type="term" value="F:RNA binding"/>
    <property type="evidence" value="ECO:0007669"/>
    <property type="project" value="InterPro"/>
</dbReference>
<sequence length="163" mass="19328">MKFYNIKDEYINYLKKYDAKVADNKKGKRPYVGVVLEIDGIKYYTPFTSPKEKHRKMKNTKDFRKINQGIYGAINFNNMIPVVESALLLIDIDAMEDSKYQRLLQNQYKCIKADREQIQLTAKRLRDTLFKKDEELNGNDKRIKERCCDLPLLEEVVKHYGNH</sequence>
<evidence type="ECO:0008006" key="3">
    <source>
        <dbReference type="Google" id="ProtNLM"/>
    </source>
</evidence>
<evidence type="ECO:0000313" key="2">
    <source>
        <dbReference type="Proteomes" id="UP000095787"/>
    </source>
</evidence>
<gene>
    <name evidence="1" type="ORF">ERS852456_02550</name>
</gene>
<evidence type="ECO:0000313" key="1">
    <source>
        <dbReference type="EMBL" id="CUO43361.1"/>
    </source>
</evidence>